<sequence>MAVIMPHLNKYGFCTLSYLSHKCARNISFYKLVLRKGQKFRVTPHDVLASSMKFDEAKPNASEGNTVGLCTQVKVTRLTCARK</sequence>
<keyword evidence="2" id="KW-1185">Reference proteome</keyword>
<evidence type="ECO:0000313" key="1">
    <source>
        <dbReference type="EMBL" id="TMS32165.1"/>
    </source>
</evidence>
<reference evidence="1 2" key="2">
    <citation type="journal article" date="2019" name="G3 (Bethesda)">
        <title>Hybrid Assembly of the Genome of the Entomopathogenic Nematode Steinernema carpocapsae Identifies the X-Chromosome.</title>
        <authorList>
            <person name="Serra L."/>
            <person name="Macchietto M."/>
            <person name="Macias-Munoz A."/>
            <person name="McGill C.J."/>
            <person name="Rodriguez I.M."/>
            <person name="Rodriguez B."/>
            <person name="Murad R."/>
            <person name="Mortazavi A."/>
        </authorList>
    </citation>
    <scope>NUCLEOTIDE SEQUENCE [LARGE SCALE GENOMIC DNA]</scope>
    <source>
        <strain evidence="1 2">ALL</strain>
    </source>
</reference>
<protein>
    <submittedName>
        <fullName evidence="1">Uncharacterized protein</fullName>
    </submittedName>
</protein>
<organism evidence="1 2">
    <name type="scientific">Steinernema carpocapsae</name>
    <name type="common">Entomopathogenic nematode</name>
    <dbReference type="NCBI Taxonomy" id="34508"/>
    <lineage>
        <taxon>Eukaryota</taxon>
        <taxon>Metazoa</taxon>
        <taxon>Ecdysozoa</taxon>
        <taxon>Nematoda</taxon>
        <taxon>Chromadorea</taxon>
        <taxon>Rhabditida</taxon>
        <taxon>Tylenchina</taxon>
        <taxon>Panagrolaimomorpha</taxon>
        <taxon>Strongyloidoidea</taxon>
        <taxon>Steinernematidae</taxon>
        <taxon>Steinernema</taxon>
    </lineage>
</organism>
<comment type="caution">
    <text evidence="1">The sequence shown here is derived from an EMBL/GenBank/DDBJ whole genome shotgun (WGS) entry which is preliminary data.</text>
</comment>
<dbReference type="AlphaFoldDB" id="A0A4U8UJE7"/>
<dbReference type="EMBL" id="CM016762">
    <property type="protein sequence ID" value="TMS32165.1"/>
    <property type="molecule type" value="Genomic_DNA"/>
</dbReference>
<dbReference type="EMBL" id="AZBU02000001">
    <property type="protein sequence ID" value="TMS32165.1"/>
    <property type="molecule type" value="Genomic_DNA"/>
</dbReference>
<dbReference type="Proteomes" id="UP000298663">
    <property type="component" value="Chromosome X"/>
</dbReference>
<accession>A0A4U8UJE7</accession>
<evidence type="ECO:0000313" key="2">
    <source>
        <dbReference type="Proteomes" id="UP000298663"/>
    </source>
</evidence>
<name>A0A4U8UJE7_STECR</name>
<reference evidence="1 2" key="1">
    <citation type="journal article" date="2015" name="Genome Biol.">
        <title>Comparative genomics of Steinernema reveals deeply conserved gene regulatory networks.</title>
        <authorList>
            <person name="Dillman A.R."/>
            <person name="Macchietto M."/>
            <person name="Porter C.F."/>
            <person name="Rogers A."/>
            <person name="Williams B."/>
            <person name="Antoshechkin I."/>
            <person name="Lee M.M."/>
            <person name="Goodwin Z."/>
            <person name="Lu X."/>
            <person name="Lewis E.E."/>
            <person name="Goodrich-Blair H."/>
            <person name="Stock S.P."/>
            <person name="Adams B.J."/>
            <person name="Sternberg P.W."/>
            <person name="Mortazavi A."/>
        </authorList>
    </citation>
    <scope>NUCLEOTIDE SEQUENCE [LARGE SCALE GENOMIC DNA]</scope>
    <source>
        <strain evidence="1 2">ALL</strain>
    </source>
</reference>
<proteinExistence type="predicted"/>
<gene>
    <name evidence="1" type="ORF">L596_000044</name>
</gene>